<dbReference type="InterPro" id="IPR050942">
    <property type="entry name" value="F-box_BR-signaling"/>
</dbReference>
<keyword evidence="6" id="KW-1185">Reference proteome</keyword>
<dbReference type="CDD" id="cd09917">
    <property type="entry name" value="F-box_SF"/>
    <property type="match status" value="1"/>
</dbReference>
<keyword evidence="2" id="KW-0812">Transmembrane</keyword>
<dbReference type="InterPro" id="IPR005174">
    <property type="entry name" value="KIB1-4_b-propeller"/>
</dbReference>
<organism evidence="5 6">
    <name type="scientific">Rubus argutus</name>
    <name type="common">Southern blackberry</name>
    <dbReference type="NCBI Taxonomy" id="59490"/>
    <lineage>
        <taxon>Eukaryota</taxon>
        <taxon>Viridiplantae</taxon>
        <taxon>Streptophyta</taxon>
        <taxon>Embryophyta</taxon>
        <taxon>Tracheophyta</taxon>
        <taxon>Spermatophyta</taxon>
        <taxon>Magnoliopsida</taxon>
        <taxon>eudicotyledons</taxon>
        <taxon>Gunneridae</taxon>
        <taxon>Pentapetalae</taxon>
        <taxon>rosids</taxon>
        <taxon>fabids</taxon>
        <taxon>Rosales</taxon>
        <taxon>Rosaceae</taxon>
        <taxon>Rosoideae</taxon>
        <taxon>Rosoideae incertae sedis</taxon>
        <taxon>Rubus</taxon>
    </lineage>
</organism>
<feature type="transmembrane region" description="Helical" evidence="2">
    <location>
        <begin position="279"/>
        <end position="298"/>
    </location>
</feature>
<sequence>MISNETRFRCWQEPPEDIMVKIAQHLDIISRKHLSFVCKSWRAVALRRDIQGAPQLPWLVHPHSPSSNYLSFTRLSDGKLHNLRLPQGGCRFYGSSKSWLIMVMEQGLINSEMFLINPISAVQHKLPSFHEFVGISGCDHEADSFFDHIELSSADASECVVAAVFNSALGLCKLGDKTWTVFKQVIEDHGDEDGVVVARSLNFGDHVVELKLVFNNEEHLWNNIESYTGYYRDFTILVNVSLRSYLLEAKNEVLLIHQILDEKIMEFDEDDECITIMKVIIFLITFISQTGFLLLDIFSPALADGPSYSYAYVSLLWLCSCSFLLLVFPFSDEANEDDEGGDEGNNNNEERDDDEVEGSEDGGVGSEEDDEDGENDEEVNDNNEERGEDNVDGSEDGGEGLEDNDDAEGNNNEEEHEDGVEGNGNEEHDQEPNMYFRTSAFRIYKIGSNNNNFLRVQSLEDQILLVADQGSSLSLTASDFEGLDGNCIYFASNRIHRLHPSETLKRNISRDISVFYLDGEEMERYLSSFDMPIRLFTPNV</sequence>
<proteinExistence type="predicted"/>
<dbReference type="AlphaFoldDB" id="A0AAW1WU09"/>
<evidence type="ECO:0000259" key="4">
    <source>
        <dbReference type="Pfam" id="PF03478"/>
    </source>
</evidence>
<evidence type="ECO:0000313" key="5">
    <source>
        <dbReference type="EMBL" id="KAK9927546.1"/>
    </source>
</evidence>
<feature type="region of interest" description="Disordered" evidence="1">
    <location>
        <begin position="335"/>
        <end position="431"/>
    </location>
</feature>
<keyword evidence="2" id="KW-1133">Transmembrane helix</keyword>
<keyword evidence="2" id="KW-0472">Membrane</keyword>
<evidence type="ECO:0000259" key="3">
    <source>
        <dbReference type="Pfam" id="PF00646"/>
    </source>
</evidence>
<dbReference type="Proteomes" id="UP001457282">
    <property type="component" value="Unassembled WGS sequence"/>
</dbReference>
<comment type="caution">
    <text evidence="5">The sequence shown here is derived from an EMBL/GenBank/DDBJ whole genome shotgun (WGS) entry which is preliminary data.</text>
</comment>
<dbReference type="PANTHER" id="PTHR44259:SF87">
    <property type="entry name" value="F-BOX DOMAIN-CONTAINING PROTEIN"/>
    <property type="match status" value="1"/>
</dbReference>
<dbReference type="InterPro" id="IPR001810">
    <property type="entry name" value="F-box_dom"/>
</dbReference>
<name>A0AAW1WU09_RUBAR</name>
<evidence type="ECO:0000313" key="6">
    <source>
        <dbReference type="Proteomes" id="UP001457282"/>
    </source>
</evidence>
<protein>
    <recommendedName>
        <fullName evidence="7">F-box domain-containing protein</fullName>
    </recommendedName>
</protein>
<feature type="transmembrane region" description="Helical" evidence="2">
    <location>
        <begin position="310"/>
        <end position="330"/>
    </location>
</feature>
<dbReference type="Gene3D" id="1.20.1280.50">
    <property type="match status" value="1"/>
</dbReference>
<feature type="domain" description="KIB1-4 beta-propeller" evidence="4">
    <location>
        <begin position="436"/>
        <end position="515"/>
    </location>
</feature>
<reference evidence="5 6" key="1">
    <citation type="journal article" date="2023" name="G3 (Bethesda)">
        <title>A chromosome-length genome assembly and annotation of blackberry (Rubus argutus, cv. 'Hillquist').</title>
        <authorList>
            <person name="Bruna T."/>
            <person name="Aryal R."/>
            <person name="Dudchenko O."/>
            <person name="Sargent D.J."/>
            <person name="Mead D."/>
            <person name="Buti M."/>
            <person name="Cavallini A."/>
            <person name="Hytonen T."/>
            <person name="Andres J."/>
            <person name="Pham M."/>
            <person name="Weisz D."/>
            <person name="Mascagni F."/>
            <person name="Usai G."/>
            <person name="Natali L."/>
            <person name="Bassil N."/>
            <person name="Fernandez G.E."/>
            <person name="Lomsadze A."/>
            <person name="Armour M."/>
            <person name="Olukolu B."/>
            <person name="Poorten T."/>
            <person name="Britton C."/>
            <person name="Davik J."/>
            <person name="Ashrafi H."/>
            <person name="Aiden E.L."/>
            <person name="Borodovsky M."/>
            <person name="Worthington M."/>
        </authorList>
    </citation>
    <scope>NUCLEOTIDE SEQUENCE [LARGE SCALE GENOMIC DNA]</scope>
    <source>
        <strain evidence="5">PI 553951</strain>
    </source>
</reference>
<dbReference type="Pfam" id="PF00646">
    <property type="entry name" value="F-box"/>
    <property type="match status" value="1"/>
</dbReference>
<feature type="compositionally biased region" description="Acidic residues" evidence="1">
    <location>
        <begin position="390"/>
        <end position="420"/>
    </location>
</feature>
<dbReference type="Pfam" id="PF03478">
    <property type="entry name" value="Beta-prop_KIB1-4"/>
    <property type="match status" value="2"/>
</dbReference>
<dbReference type="EMBL" id="JBEDUW010000005">
    <property type="protein sequence ID" value="KAK9927546.1"/>
    <property type="molecule type" value="Genomic_DNA"/>
</dbReference>
<accession>A0AAW1WU09</accession>
<evidence type="ECO:0008006" key="7">
    <source>
        <dbReference type="Google" id="ProtNLM"/>
    </source>
</evidence>
<evidence type="ECO:0000256" key="2">
    <source>
        <dbReference type="SAM" id="Phobius"/>
    </source>
</evidence>
<dbReference type="InterPro" id="IPR036047">
    <property type="entry name" value="F-box-like_dom_sf"/>
</dbReference>
<feature type="domain" description="F-box" evidence="3">
    <location>
        <begin position="15"/>
        <end position="46"/>
    </location>
</feature>
<feature type="domain" description="KIB1-4 beta-propeller" evidence="4">
    <location>
        <begin position="73"/>
        <end position="266"/>
    </location>
</feature>
<feature type="compositionally biased region" description="Acidic residues" evidence="1">
    <location>
        <begin position="350"/>
        <end position="382"/>
    </location>
</feature>
<dbReference type="PANTHER" id="PTHR44259">
    <property type="entry name" value="OS07G0183000 PROTEIN-RELATED"/>
    <property type="match status" value="1"/>
</dbReference>
<gene>
    <name evidence="5" type="ORF">M0R45_024727</name>
</gene>
<dbReference type="SUPFAM" id="SSF81383">
    <property type="entry name" value="F-box domain"/>
    <property type="match status" value="1"/>
</dbReference>
<evidence type="ECO:0000256" key="1">
    <source>
        <dbReference type="SAM" id="MobiDB-lite"/>
    </source>
</evidence>